<organism evidence="2">
    <name type="scientific">bioreactor metagenome</name>
    <dbReference type="NCBI Taxonomy" id="1076179"/>
    <lineage>
        <taxon>unclassified sequences</taxon>
        <taxon>metagenomes</taxon>
        <taxon>ecological metagenomes</taxon>
    </lineage>
</organism>
<accession>A0A644UFI9</accession>
<feature type="compositionally biased region" description="Polar residues" evidence="1">
    <location>
        <begin position="57"/>
        <end position="66"/>
    </location>
</feature>
<dbReference type="AlphaFoldDB" id="A0A644UFI9"/>
<reference evidence="2" key="1">
    <citation type="submission" date="2019-08" db="EMBL/GenBank/DDBJ databases">
        <authorList>
            <person name="Kucharzyk K."/>
            <person name="Murdoch R.W."/>
            <person name="Higgins S."/>
            <person name="Loffler F."/>
        </authorList>
    </citation>
    <scope>NUCLEOTIDE SEQUENCE</scope>
</reference>
<dbReference type="EMBL" id="VSSQ01000109">
    <property type="protein sequence ID" value="MPL77704.1"/>
    <property type="molecule type" value="Genomic_DNA"/>
</dbReference>
<gene>
    <name evidence="2" type="ORF">SDC9_23561</name>
</gene>
<feature type="region of interest" description="Disordered" evidence="1">
    <location>
        <begin position="45"/>
        <end position="66"/>
    </location>
</feature>
<name>A0A644UFI9_9ZZZZ</name>
<evidence type="ECO:0000313" key="2">
    <source>
        <dbReference type="EMBL" id="MPL77704.1"/>
    </source>
</evidence>
<comment type="caution">
    <text evidence="2">The sequence shown here is derived from an EMBL/GenBank/DDBJ whole genome shotgun (WGS) entry which is preliminary data.</text>
</comment>
<proteinExistence type="predicted"/>
<evidence type="ECO:0000256" key="1">
    <source>
        <dbReference type="SAM" id="MobiDB-lite"/>
    </source>
</evidence>
<protein>
    <submittedName>
        <fullName evidence="2">Uncharacterized protein</fullName>
    </submittedName>
</protein>
<sequence>MEYDEVCKRLENDPELLAFVNHLLTENYELKKYCASLERQINQNSKNSIRPLREMYSNESPKNAKR</sequence>